<dbReference type="RefSeq" id="WP_103080471.1">
    <property type="nucleotide sequence ID" value="NZ_CP021850.1"/>
</dbReference>
<feature type="compositionally biased region" description="Low complexity" evidence="1">
    <location>
        <begin position="81"/>
        <end position="93"/>
    </location>
</feature>
<reference evidence="3 4" key="1">
    <citation type="submission" date="2017-06" db="EMBL/GenBank/DDBJ databases">
        <title>Investigating the central metabolism of Clostridium thermosuccinogenes.</title>
        <authorList>
            <person name="Koendjbiharie J.G."/>
            <person name="van Kranenburg R."/>
        </authorList>
    </citation>
    <scope>NUCLEOTIDE SEQUENCE [LARGE SCALE GENOMIC DNA]</scope>
    <source>
        <strain evidence="3 4">DSM 5806</strain>
    </source>
</reference>
<gene>
    <name evidence="3" type="ORF">CDQ84_04185</name>
</gene>
<evidence type="ECO:0000313" key="4">
    <source>
        <dbReference type="Proteomes" id="UP000236151"/>
    </source>
</evidence>
<dbReference type="AlphaFoldDB" id="A0A2K2FJI1"/>
<comment type="caution">
    <text evidence="3">The sequence shown here is derived from an EMBL/GenBank/DDBJ whole genome shotgun (WGS) entry which is preliminary data.</text>
</comment>
<evidence type="ECO:0000313" key="3">
    <source>
        <dbReference type="EMBL" id="PNU00856.1"/>
    </source>
</evidence>
<feature type="compositionally biased region" description="Gly residues" evidence="1">
    <location>
        <begin position="70"/>
        <end position="80"/>
    </location>
</feature>
<keyword evidence="2" id="KW-1133">Transmembrane helix</keyword>
<keyword evidence="2" id="KW-0812">Transmembrane</keyword>
<proteinExistence type="predicted"/>
<feature type="region of interest" description="Disordered" evidence="1">
    <location>
        <begin position="38"/>
        <end position="118"/>
    </location>
</feature>
<evidence type="ECO:0008006" key="5">
    <source>
        <dbReference type="Google" id="ProtNLM"/>
    </source>
</evidence>
<evidence type="ECO:0000256" key="2">
    <source>
        <dbReference type="SAM" id="Phobius"/>
    </source>
</evidence>
<accession>A0A2K2FJI1</accession>
<dbReference type="Proteomes" id="UP000236151">
    <property type="component" value="Unassembled WGS sequence"/>
</dbReference>
<organism evidence="3 4">
    <name type="scientific">Clostridium thermosuccinogenes</name>
    <dbReference type="NCBI Taxonomy" id="84032"/>
    <lineage>
        <taxon>Bacteria</taxon>
        <taxon>Bacillati</taxon>
        <taxon>Bacillota</taxon>
        <taxon>Clostridia</taxon>
        <taxon>Eubacteriales</taxon>
        <taxon>Clostridiaceae</taxon>
        <taxon>Clostridium</taxon>
    </lineage>
</organism>
<dbReference type="EMBL" id="NIOJ01000006">
    <property type="protein sequence ID" value="PNU00856.1"/>
    <property type="molecule type" value="Genomic_DNA"/>
</dbReference>
<sequence>MKRVIRFVNVIVVILIIVCLGTNTVWAPESLGGVVGSGKGDAGTGSMDSAYSKKSTTPKDRSSGPRMGAGDDGGNTGITGSGNISSSYGSSYADIEGSNPEQNSGGMEANQGGQANAADAENSSYSKYYMTYEELMALDNIDFWDKITGMAILSKLKKEDAEKLLELARGGITMKEFETASRLLEEALGKEDFKKLMDITEKNKKLLADNRKE</sequence>
<keyword evidence="2" id="KW-0472">Membrane</keyword>
<feature type="compositionally biased region" description="Low complexity" evidence="1">
    <location>
        <begin position="108"/>
        <end position="118"/>
    </location>
</feature>
<keyword evidence="4" id="KW-1185">Reference proteome</keyword>
<name>A0A2K2FJI1_9CLOT</name>
<protein>
    <recommendedName>
        <fullName evidence="5">DUF4476 domain-containing protein</fullName>
    </recommendedName>
</protein>
<feature type="transmembrane region" description="Helical" evidence="2">
    <location>
        <begin position="7"/>
        <end position="27"/>
    </location>
</feature>
<dbReference type="KEGG" id="cthd:CDO33_19120"/>
<evidence type="ECO:0000256" key="1">
    <source>
        <dbReference type="SAM" id="MobiDB-lite"/>
    </source>
</evidence>